<name>A0AA40FKA8_9HYME</name>
<evidence type="ECO:0000313" key="1">
    <source>
        <dbReference type="EMBL" id="KAK1120588.1"/>
    </source>
</evidence>
<sequence>MELVKNNAIEILSRRSVAIKDYDIENGEKEEEEQPDDSDRTSLKINLSMAEQFYYEVISSFEQEEVHIHAHITHTRMSIHATYVDTPSNVYHSIRIANLTNSRHRAAN</sequence>
<organism evidence="1 2">
    <name type="scientific">Melipona bicolor</name>
    <dbReference type="NCBI Taxonomy" id="60889"/>
    <lineage>
        <taxon>Eukaryota</taxon>
        <taxon>Metazoa</taxon>
        <taxon>Ecdysozoa</taxon>
        <taxon>Arthropoda</taxon>
        <taxon>Hexapoda</taxon>
        <taxon>Insecta</taxon>
        <taxon>Pterygota</taxon>
        <taxon>Neoptera</taxon>
        <taxon>Endopterygota</taxon>
        <taxon>Hymenoptera</taxon>
        <taxon>Apocrita</taxon>
        <taxon>Aculeata</taxon>
        <taxon>Apoidea</taxon>
        <taxon>Anthophila</taxon>
        <taxon>Apidae</taxon>
        <taxon>Melipona</taxon>
    </lineage>
</organism>
<dbReference type="EMBL" id="JAHYIQ010000030">
    <property type="protein sequence ID" value="KAK1120588.1"/>
    <property type="molecule type" value="Genomic_DNA"/>
</dbReference>
<protein>
    <submittedName>
        <fullName evidence="1">Uncharacterized protein</fullName>
    </submittedName>
</protein>
<proteinExistence type="predicted"/>
<dbReference type="AlphaFoldDB" id="A0AA40FKA8"/>
<accession>A0AA40FKA8</accession>
<comment type="caution">
    <text evidence="1">The sequence shown here is derived from an EMBL/GenBank/DDBJ whole genome shotgun (WGS) entry which is preliminary data.</text>
</comment>
<reference evidence="1" key="1">
    <citation type="submission" date="2021-10" db="EMBL/GenBank/DDBJ databases">
        <title>Melipona bicolor Genome sequencing and assembly.</title>
        <authorList>
            <person name="Araujo N.S."/>
            <person name="Arias M.C."/>
        </authorList>
    </citation>
    <scope>NUCLEOTIDE SEQUENCE</scope>
    <source>
        <strain evidence="1">USP_2M_L1-L4_2017</strain>
        <tissue evidence="1">Whole body</tissue>
    </source>
</reference>
<keyword evidence="2" id="KW-1185">Reference proteome</keyword>
<evidence type="ECO:0000313" key="2">
    <source>
        <dbReference type="Proteomes" id="UP001177670"/>
    </source>
</evidence>
<dbReference type="Proteomes" id="UP001177670">
    <property type="component" value="Unassembled WGS sequence"/>
</dbReference>
<gene>
    <name evidence="1" type="ORF">K0M31_012194</name>
</gene>